<keyword evidence="4 7" id="KW-0812">Transmembrane</keyword>
<evidence type="ECO:0000256" key="5">
    <source>
        <dbReference type="ARBA" id="ARBA00022989"/>
    </source>
</evidence>
<dbReference type="EMBL" id="FNKK01000002">
    <property type="protein sequence ID" value="SDR31848.1"/>
    <property type="molecule type" value="Genomic_DNA"/>
</dbReference>
<dbReference type="CDD" id="cd17321">
    <property type="entry name" value="MFS_MMR_MDR_like"/>
    <property type="match status" value="1"/>
</dbReference>
<sequence length="515" mass="53261">MSGSRATESGAARPHRVNRWAVLALLCFSLLLIAVDATVLHIAVPALTAALEPSAVQLLWIIDVYSLMVAPLLITFGTLGDRYGRRRLILAGYVVFGLASASAALSATPAVLIVSRALLGVGGAMIMPATLSIIRQVFTDRRERAIALGVWSAVAAGGAAIGPLIGGLLVEHFWWGAVFLINVPIVLVLLPAALRILPDSRDRAARPWDAPSAALSTLGVLALAYGLKEAGSGHTIGVPAGAAVLLVGVGLLWWFARRQLRLPYPLIDLGLFRRRGFSTGVASVMLAVFALVGLELMLAQYLQLVLGDSPSMAAIRMLPLMIAAIVGGLSAAHILRRIGLRATVSGGLALTAVSLAPTLAWGTEHHPMMLTACFIGIGFGVEVALLAASDTIMASAPESRAGGAAAIEETAYELGAGLGIAVLGTITTVVYFPTLTAVPGIPAPAMDQARQSLAAAAHVAEQIGGAAGRELLLAAREAFITALHSTVVVSIVLLGLTALIAAVLMPRKPPEDDPS</sequence>
<feature type="transmembrane region" description="Helical" evidence="7">
    <location>
        <begin position="410"/>
        <end position="432"/>
    </location>
</feature>
<evidence type="ECO:0000313" key="9">
    <source>
        <dbReference type="EMBL" id="SDR31848.1"/>
    </source>
</evidence>
<dbReference type="InterPro" id="IPR011701">
    <property type="entry name" value="MFS"/>
</dbReference>
<comment type="subcellular location">
    <subcellularLocation>
        <location evidence="1">Cell membrane</location>
        <topology evidence="1">Multi-pass membrane protein</topology>
    </subcellularLocation>
</comment>
<dbReference type="GO" id="GO:0022857">
    <property type="term" value="F:transmembrane transporter activity"/>
    <property type="evidence" value="ECO:0007669"/>
    <property type="project" value="InterPro"/>
</dbReference>
<dbReference type="SUPFAM" id="SSF103473">
    <property type="entry name" value="MFS general substrate transporter"/>
    <property type="match status" value="1"/>
</dbReference>
<dbReference type="InterPro" id="IPR020846">
    <property type="entry name" value="MFS_dom"/>
</dbReference>
<dbReference type="Gene3D" id="1.20.1250.20">
    <property type="entry name" value="MFS general substrate transporter like domains"/>
    <property type="match status" value="1"/>
</dbReference>
<feature type="domain" description="Major facilitator superfamily (MFS) profile" evidence="8">
    <location>
        <begin position="22"/>
        <end position="509"/>
    </location>
</feature>
<feature type="transmembrane region" description="Helical" evidence="7">
    <location>
        <begin position="277"/>
        <end position="302"/>
    </location>
</feature>
<keyword evidence="2" id="KW-0813">Transport</keyword>
<dbReference type="PROSITE" id="PS50850">
    <property type="entry name" value="MFS"/>
    <property type="match status" value="1"/>
</dbReference>
<dbReference type="PRINTS" id="PR01036">
    <property type="entry name" value="TCRTETB"/>
</dbReference>
<feature type="transmembrane region" description="Helical" evidence="7">
    <location>
        <begin position="146"/>
        <end position="166"/>
    </location>
</feature>
<evidence type="ECO:0000256" key="7">
    <source>
        <dbReference type="SAM" id="Phobius"/>
    </source>
</evidence>
<feature type="transmembrane region" description="Helical" evidence="7">
    <location>
        <begin position="314"/>
        <end position="335"/>
    </location>
</feature>
<keyword evidence="5 7" id="KW-1133">Transmembrane helix</keyword>
<feature type="transmembrane region" description="Helical" evidence="7">
    <location>
        <begin position="368"/>
        <end position="389"/>
    </location>
</feature>
<keyword evidence="6 7" id="KW-0472">Membrane</keyword>
<organism evidence="9 10">
    <name type="scientific">Thermostaphylospora chromogena</name>
    <dbReference type="NCBI Taxonomy" id="35622"/>
    <lineage>
        <taxon>Bacteria</taxon>
        <taxon>Bacillati</taxon>
        <taxon>Actinomycetota</taxon>
        <taxon>Actinomycetes</taxon>
        <taxon>Streptosporangiales</taxon>
        <taxon>Thermomonosporaceae</taxon>
        <taxon>Thermostaphylospora</taxon>
    </lineage>
</organism>
<dbReference type="Pfam" id="PF07690">
    <property type="entry name" value="MFS_1"/>
    <property type="match status" value="1"/>
</dbReference>
<evidence type="ECO:0000256" key="3">
    <source>
        <dbReference type="ARBA" id="ARBA00022475"/>
    </source>
</evidence>
<evidence type="ECO:0000256" key="2">
    <source>
        <dbReference type="ARBA" id="ARBA00022448"/>
    </source>
</evidence>
<dbReference type="RefSeq" id="WP_093264732.1">
    <property type="nucleotide sequence ID" value="NZ_FNKK01000002.1"/>
</dbReference>
<protein>
    <submittedName>
        <fullName evidence="9">MFS transporter, DHA2 family, multidrug resistance protein</fullName>
    </submittedName>
</protein>
<feature type="transmembrane region" description="Helical" evidence="7">
    <location>
        <begin position="172"/>
        <end position="196"/>
    </location>
</feature>
<dbReference type="PANTHER" id="PTHR42718">
    <property type="entry name" value="MAJOR FACILITATOR SUPERFAMILY MULTIDRUG TRANSPORTER MFSC"/>
    <property type="match status" value="1"/>
</dbReference>
<reference evidence="9 10" key="1">
    <citation type="submission" date="2016-10" db="EMBL/GenBank/DDBJ databases">
        <authorList>
            <person name="de Groot N.N."/>
        </authorList>
    </citation>
    <scope>NUCLEOTIDE SEQUENCE [LARGE SCALE GENOMIC DNA]</scope>
    <source>
        <strain evidence="9 10">DSM 43794</strain>
    </source>
</reference>
<evidence type="ECO:0000259" key="8">
    <source>
        <dbReference type="PROSITE" id="PS50850"/>
    </source>
</evidence>
<dbReference type="Proteomes" id="UP000217103">
    <property type="component" value="Unassembled WGS sequence"/>
</dbReference>
<keyword evidence="10" id="KW-1185">Reference proteome</keyword>
<dbReference type="OrthoDB" id="3218509at2"/>
<feature type="transmembrane region" description="Helical" evidence="7">
    <location>
        <begin position="88"/>
        <end position="107"/>
    </location>
</feature>
<feature type="transmembrane region" description="Helical" evidence="7">
    <location>
        <begin position="208"/>
        <end position="227"/>
    </location>
</feature>
<evidence type="ECO:0000256" key="6">
    <source>
        <dbReference type="ARBA" id="ARBA00023136"/>
    </source>
</evidence>
<evidence type="ECO:0000256" key="4">
    <source>
        <dbReference type="ARBA" id="ARBA00022692"/>
    </source>
</evidence>
<feature type="transmembrane region" description="Helical" evidence="7">
    <location>
        <begin position="233"/>
        <end position="256"/>
    </location>
</feature>
<gene>
    <name evidence="9" type="ORF">SAMN04489764_5103</name>
</gene>
<evidence type="ECO:0000256" key="1">
    <source>
        <dbReference type="ARBA" id="ARBA00004651"/>
    </source>
</evidence>
<feature type="transmembrane region" description="Helical" evidence="7">
    <location>
        <begin position="55"/>
        <end position="76"/>
    </location>
</feature>
<feature type="transmembrane region" description="Helical" evidence="7">
    <location>
        <begin position="113"/>
        <end position="134"/>
    </location>
</feature>
<accession>A0A1H1I3D2</accession>
<feature type="transmembrane region" description="Helical" evidence="7">
    <location>
        <begin position="342"/>
        <end position="362"/>
    </location>
</feature>
<feature type="transmembrane region" description="Helical" evidence="7">
    <location>
        <begin position="20"/>
        <end position="43"/>
    </location>
</feature>
<dbReference type="InterPro" id="IPR036259">
    <property type="entry name" value="MFS_trans_sf"/>
</dbReference>
<dbReference type="Gene3D" id="1.20.1720.10">
    <property type="entry name" value="Multidrug resistance protein D"/>
    <property type="match status" value="1"/>
</dbReference>
<proteinExistence type="predicted"/>
<dbReference type="PANTHER" id="PTHR42718:SF47">
    <property type="entry name" value="METHYL VIOLOGEN RESISTANCE PROTEIN SMVA"/>
    <property type="match status" value="1"/>
</dbReference>
<dbReference type="AlphaFoldDB" id="A0A1H1I3D2"/>
<keyword evidence="3" id="KW-1003">Cell membrane</keyword>
<dbReference type="GO" id="GO:0005886">
    <property type="term" value="C:plasma membrane"/>
    <property type="evidence" value="ECO:0007669"/>
    <property type="project" value="UniProtKB-SubCell"/>
</dbReference>
<name>A0A1H1I3D2_9ACTN</name>
<evidence type="ECO:0000313" key="10">
    <source>
        <dbReference type="Proteomes" id="UP000217103"/>
    </source>
</evidence>
<feature type="transmembrane region" description="Helical" evidence="7">
    <location>
        <begin position="478"/>
        <end position="505"/>
    </location>
</feature>